<dbReference type="Proteomes" id="UP000436088">
    <property type="component" value="Unassembled WGS sequence"/>
</dbReference>
<evidence type="ECO:0000313" key="6">
    <source>
        <dbReference type="EMBL" id="KAE8720785.1"/>
    </source>
</evidence>
<dbReference type="Pfam" id="PF07765">
    <property type="entry name" value="KIP1"/>
    <property type="match status" value="1"/>
</dbReference>
<feature type="coiled-coil region" evidence="3">
    <location>
        <begin position="226"/>
        <end position="466"/>
    </location>
</feature>
<dbReference type="InterPro" id="IPR011684">
    <property type="entry name" value="NAB"/>
</dbReference>
<keyword evidence="1 3" id="KW-0175">Coiled coil</keyword>
<feature type="compositionally biased region" description="Basic and acidic residues" evidence="4">
    <location>
        <begin position="187"/>
        <end position="196"/>
    </location>
</feature>
<dbReference type="PROSITE" id="PS51774">
    <property type="entry name" value="NAB"/>
    <property type="match status" value="1"/>
</dbReference>
<dbReference type="PANTHER" id="PTHR32258">
    <property type="entry name" value="PROTEIN NETWORKED 4A"/>
    <property type="match status" value="1"/>
</dbReference>
<feature type="region of interest" description="Disordered" evidence="4">
    <location>
        <begin position="169"/>
        <end position="196"/>
    </location>
</feature>
<evidence type="ECO:0000259" key="5">
    <source>
        <dbReference type="PROSITE" id="PS51774"/>
    </source>
</evidence>
<dbReference type="GO" id="GO:0005886">
    <property type="term" value="C:plasma membrane"/>
    <property type="evidence" value="ECO:0007669"/>
    <property type="project" value="TreeGrafter"/>
</dbReference>
<comment type="caution">
    <text evidence="6">The sequence shown here is derived from an EMBL/GenBank/DDBJ whole genome shotgun (WGS) entry which is preliminary data.</text>
</comment>
<dbReference type="InterPro" id="IPR051861">
    <property type="entry name" value="NET_actin-binding_domain"/>
</dbReference>
<dbReference type="GO" id="GO:0051015">
    <property type="term" value="F:actin filament binding"/>
    <property type="evidence" value="ECO:0007669"/>
    <property type="project" value="TreeGrafter"/>
</dbReference>
<protein>
    <submittedName>
        <fullName evidence="6">Protein NETWORKED 1D</fullName>
    </submittedName>
</protein>
<evidence type="ECO:0000256" key="4">
    <source>
        <dbReference type="SAM" id="MobiDB-lite"/>
    </source>
</evidence>
<comment type="similarity">
    <text evidence="2">Belongs to the NET family.</text>
</comment>
<keyword evidence="7" id="KW-1185">Reference proteome</keyword>
<evidence type="ECO:0000256" key="2">
    <source>
        <dbReference type="ARBA" id="ARBA00038006"/>
    </source>
</evidence>
<accession>A0A6A3BW31</accession>
<reference evidence="6" key="1">
    <citation type="submission" date="2019-09" db="EMBL/GenBank/DDBJ databases">
        <title>Draft genome information of white flower Hibiscus syriacus.</title>
        <authorList>
            <person name="Kim Y.-M."/>
        </authorList>
    </citation>
    <scope>NUCLEOTIDE SEQUENCE [LARGE SCALE GENOMIC DNA]</scope>
    <source>
        <strain evidence="6">YM2019G1</strain>
    </source>
</reference>
<dbReference type="PANTHER" id="PTHR32258:SF32">
    <property type="entry name" value="PROTEIN NETWORKED 1D"/>
    <property type="match status" value="1"/>
</dbReference>
<dbReference type="AlphaFoldDB" id="A0A6A3BW31"/>
<dbReference type="Gene3D" id="1.10.287.1490">
    <property type="match status" value="1"/>
</dbReference>
<proteinExistence type="inferred from homology"/>
<evidence type="ECO:0000256" key="1">
    <source>
        <dbReference type="ARBA" id="ARBA00023054"/>
    </source>
</evidence>
<gene>
    <name evidence="6" type="ORF">F3Y22_tig00018191pilonHSYRG00039</name>
</gene>
<sequence length="556" mass="63602">MDAKVKQMIKLIEEDADSFARRAEMFYKKRPELTKLVEEFYRAYRSLAERYDHATGVLRQAHRTMAEVFPNQVPGAFADESPGGSAAEVDPRTPEMPPPMQASLEPNELQKDALGFSSHATKRNGAFTEGSESVMIRKCLKQFNYLFGSEDATNCMKFMEGRARKGLNFHDKGEKEQSPRNNMGSDLRTRVPSESERMTKAEMEVFTLKNAVAKLDAEKEAGLLQYQQSLERLSDLEGEVFRAQEDSRGLNERASQAEAEIRTLKDALTKLEAEKDANLVQYQQCLDKINNLENSISQVQKDAGELNERASKAETLKQDIARVEAEKEDALARFKQCSETISNLEEKLLNAEEKARRMTERAEKAEGELETLKQVVFELTKDKELVELQYQKCIEKISSLEHELACAQEEAQRLRSKIDEGAVNLKGAEERCSQLERTNQSLHTELESLVQKAGDQSQELTKKQEELGRLWTSLQEESLRYMEAETAFQTLQHLHSQSQEELRSLAMELENRAQLLQVTETRKRSLEDVLQKVKEENKGLNELKFEFSNVHQEFAR</sequence>
<dbReference type="SUPFAM" id="SSF57997">
    <property type="entry name" value="Tropomyosin"/>
    <property type="match status" value="1"/>
</dbReference>
<evidence type="ECO:0000313" key="7">
    <source>
        <dbReference type="Proteomes" id="UP000436088"/>
    </source>
</evidence>
<feature type="coiled-coil region" evidence="3">
    <location>
        <begin position="499"/>
        <end position="546"/>
    </location>
</feature>
<organism evidence="6 7">
    <name type="scientific">Hibiscus syriacus</name>
    <name type="common">Rose of Sharon</name>
    <dbReference type="NCBI Taxonomy" id="106335"/>
    <lineage>
        <taxon>Eukaryota</taxon>
        <taxon>Viridiplantae</taxon>
        <taxon>Streptophyta</taxon>
        <taxon>Embryophyta</taxon>
        <taxon>Tracheophyta</taxon>
        <taxon>Spermatophyta</taxon>
        <taxon>Magnoliopsida</taxon>
        <taxon>eudicotyledons</taxon>
        <taxon>Gunneridae</taxon>
        <taxon>Pentapetalae</taxon>
        <taxon>rosids</taxon>
        <taxon>malvids</taxon>
        <taxon>Malvales</taxon>
        <taxon>Malvaceae</taxon>
        <taxon>Malvoideae</taxon>
        <taxon>Hibiscus</taxon>
    </lineage>
</organism>
<name>A0A6A3BW31_HIBSY</name>
<feature type="compositionally biased region" description="Basic and acidic residues" evidence="4">
    <location>
        <begin position="169"/>
        <end position="178"/>
    </location>
</feature>
<feature type="domain" description="NAB" evidence="5">
    <location>
        <begin position="1"/>
        <end position="58"/>
    </location>
</feature>
<evidence type="ECO:0000256" key="3">
    <source>
        <dbReference type="SAM" id="Coils"/>
    </source>
</evidence>
<dbReference type="EMBL" id="VEPZ02000680">
    <property type="protein sequence ID" value="KAE8720785.1"/>
    <property type="molecule type" value="Genomic_DNA"/>
</dbReference>